<keyword evidence="3" id="KW-1185">Reference proteome</keyword>
<dbReference type="AlphaFoldDB" id="A0AAV4GWX3"/>
<proteinExistence type="predicted"/>
<accession>A0AAV4GWX3</accession>
<evidence type="ECO:0000256" key="1">
    <source>
        <dbReference type="SAM" id="MobiDB-lite"/>
    </source>
</evidence>
<name>A0AAV4GWX3_9GAST</name>
<reference evidence="2 3" key="1">
    <citation type="journal article" date="2021" name="Elife">
        <title>Chloroplast acquisition without the gene transfer in kleptoplastic sea slugs, Plakobranchus ocellatus.</title>
        <authorList>
            <person name="Maeda T."/>
            <person name="Takahashi S."/>
            <person name="Yoshida T."/>
            <person name="Shimamura S."/>
            <person name="Takaki Y."/>
            <person name="Nagai Y."/>
            <person name="Toyoda A."/>
            <person name="Suzuki Y."/>
            <person name="Arimoto A."/>
            <person name="Ishii H."/>
            <person name="Satoh N."/>
            <person name="Nishiyama T."/>
            <person name="Hasebe M."/>
            <person name="Maruyama T."/>
            <person name="Minagawa J."/>
            <person name="Obokata J."/>
            <person name="Shigenobu S."/>
        </authorList>
    </citation>
    <scope>NUCLEOTIDE SEQUENCE [LARGE SCALE GENOMIC DNA]</scope>
</reference>
<organism evidence="2 3">
    <name type="scientific">Elysia marginata</name>
    <dbReference type="NCBI Taxonomy" id="1093978"/>
    <lineage>
        <taxon>Eukaryota</taxon>
        <taxon>Metazoa</taxon>
        <taxon>Spiralia</taxon>
        <taxon>Lophotrochozoa</taxon>
        <taxon>Mollusca</taxon>
        <taxon>Gastropoda</taxon>
        <taxon>Heterobranchia</taxon>
        <taxon>Euthyneura</taxon>
        <taxon>Panpulmonata</taxon>
        <taxon>Sacoglossa</taxon>
        <taxon>Placobranchoidea</taxon>
        <taxon>Plakobranchidae</taxon>
        <taxon>Elysia</taxon>
    </lineage>
</organism>
<feature type="region of interest" description="Disordered" evidence="1">
    <location>
        <begin position="76"/>
        <end position="105"/>
    </location>
</feature>
<evidence type="ECO:0000313" key="3">
    <source>
        <dbReference type="Proteomes" id="UP000762676"/>
    </source>
</evidence>
<comment type="caution">
    <text evidence="2">The sequence shown here is derived from an EMBL/GenBank/DDBJ whole genome shotgun (WGS) entry which is preliminary data.</text>
</comment>
<gene>
    <name evidence="2" type="ORF">ElyMa_004283700</name>
</gene>
<protein>
    <submittedName>
        <fullName evidence="2">Uncharacterized protein</fullName>
    </submittedName>
</protein>
<sequence length="184" mass="19471">MTCSGSQRARYVTHADVAYLGLLVKSKAANSSNSSNQPTTTFLGLFHMHKVFRKILIGGSRLNVSNEPFRFTPVSQSLPSSFTRSSPKSYPSLTASGQGADYTPTATINRKDKESKALGLGVMSSVLANDLAQGGFPSAPLIGRAVSNSTHRDAGLSAPAHSLDKARETVIMAVHSALGFPFSK</sequence>
<evidence type="ECO:0000313" key="2">
    <source>
        <dbReference type="EMBL" id="GFR89611.1"/>
    </source>
</evidence>
<dbReference type="Proteomes" id="UP000762676">
    <property type="component" value="Unassembled WGS sequence"/>
</dbReference>
<dbReference type="EMBL" id="BMAT01008633">
    <property type="protein sequence ID" value="GFR89611.1"/>
    <property type="molecule type" value="Genomic_DNA"/>
</dbReference>
<feature type="compositionally biased region" description="Polar residues" evidence="1">
    <location>
        <begin position="76"/>
        <end position="97"/>
    </location>
</feature>